<evidence type="ECO:0000313" key="8">
    <source>
        <dbReference type="EMBL" id="QOR47865.1"/>
    </source>
</evidence>
<evidence type="ECO:0000256" key="1">
    <source>
        <dbReference type="ARBA" id="ARBA00022512"/>
    </source>
</evidence>
<feature type="coiled-coil region" evidence="5">
    <location>
        <begin position="679"/>
        <end position="835"/>
    </location>
</feature>
<feature type="region of interest" description="Disordered" evidence="6">
    <location>
        <begin position="611"/>
        <end position="678"/>
    </location>
</feature>
<organism evidence="8 9">
    <name type="scientific">Trueperella pecoris</name>
    <dbReference type="NCBI Taxonomy" id="2733571"/>
    <lineage>
        <taxon>Bacteria</taxon>
        <taxon>Bacillati</taxon>
        <taxon>Actinomycetota</taxon>
        <taxon>Actinomycetes</taxon>
        <taxon>Actinomycetales</taxon>
        <taxon>Actinomycetaceae</taxon>
        <taxon>Trueperella</taxon>
    </lineage>
</organism>
<name>A0A7M1R317_9ACTO</name>
<dbReference type="EMBL" id="CP063212">
    <property type="protein sequence ID" value="QOR47865.1"/>
    <property type="molecule type" value="Genomic_DNA"/>
</dbReference>
<dbReference type="Proteomes" id="UP000594961">
    <property type="component" value="Chromosome"/>
</dbReference>
<proteinExistence type="predicted"/>
<feature type="domain" description="Gram-positive cocci surface proteins LPxTG" evidence="7">
    <location>
        <begin position="1039"/>
        <end position="1073"/>
    </location>
</feature>
<evidence type="ECO:0000256" key="2">
    <source>
        <dbReference type="ARBA" id="ARBA00022525"/>
    </source>
</evidence>
<keyword evidence="2" id="KW-0964">Secreted</keyword>
<dbReference type="PROSITE" id="PS50847">
    <property type="entry name" value="GRAM_POS_ANCHORING"/>
    <property type="match status" value="1"/>
</dbReference>
<evidence type="ECO:0000313" key="9">
    <source>
        <dbReference type="Proteomes" id="UP000594961"/>
    </source>
</evidence>
<keyword evidence="1" id="KW-0134">Cell wall</keyword>
<feature type="region of interest" description="Disordered" evidence="6">
    <location>
        <begin position="108"/>
        <end position="151"/>
    </location>
</feature>
<gene>
    <name evidence="8" type="ORF">INS90_00680</name>
</gene>
<feature type="compositionally biased region" description="Basic and acidic residues" evidence="6">
    <location>
        <begin position="633"/>
        <end position="642"/>
    </location>
</feature>
<feature type="region of interest" description="Disordered" evidence="6">
    <location>
        <begin position="192"/>
        <end position="229"/>
    </location>
</feature>
<feature type="compositionally biased region" description="Acidic residues" evidence="6">
    <location>
        <begin position="172"/>
        <end position="187"/>
    </location>
</feature>
<dbReference type="InterPro" id="IPR019931">
    <property type="entry name" value="LPXTG_anchor"/>
</dbReference>
<feature type="compositionally biased region" description="Basic and acidic residues" evidence="6">
    <location>
        <begin position="652"/>
        <end position="669"/>
    </location>
</feature>
<evidence type="ECO:0000256" key="4">
    <source>
        <dbReference type="ARBA" id="ARBA00023088"/>
    </source>
</evidence>
<keyword evidence="5" id="KW-0175">Coiled coil</keyword>
<sequence length="1073" mass="116126">MIAAAQQRVEDAGKGLTQAQKLVQETQKALDEASQSAEKAVSDLRAAEDLQTTTQTDVRAAETELKAKIQAFDEDEKELHELRAAAKTQDQEAMAEAERNVQELTKAVAQARQTHESAQKDAATAAEDVKQARQRAQNTATTAQEARQRQLAAEEQLHQLISALEKAKQDLSGEEALLEQAEENDPLADEIAKANAEAEQARQALDEAEKQLGKPSSEDLDALQQQVTKAQEELEKSKKVAADQIAKGSLGFFEKMATSGDEAAKAGALAAQNVLRDQYGLPKRPQLENFEFQQGADKYRNRAIEHSDVGAEGDATSLELMKEAIEGMAEVNKFRLEEGGLNGEKLTPLSIDDYSMATAQVTANWVSKVRWEHPEIYPNLAENLAQSFKLDVKEALHGWWTLEKQLYQQIKTKHPDWDDKKIEAEAKNHAFEVDGGEIRDGNTITKLINRVDSVGHYYNLADEGYKGVSAGYAVRKSTISNHYIHVFEKDTVDWSEATGSNTFKRFTVDEYRTRFTNYYAPLKEAAESGSQAAREQLAAAEAKLHAAQGGAGSESPDLSKLRETLAKAEERLAQLQRQLQKNVGDLQARVRDFTAVVTDLTAQVKAQENVAKEAQNEAKSAEEEAQSAARSIRPLEEAESHAKAIAAAHKQALADRERDLAEAVQKRDSLVPTESEETLAAAQERLAKATEERDAADQKLTDLRHKLEELDQRIPTAQQDVERAALLRVTQAGKLAEAKKHAEEMAKLAADTAKNLADLQDADKAAKQARLALEAAGIEAETARQQVSIAEQALTPLEKVLKDAQQADNDARRALAEATNKAEKALARAVSAEAKVVETKTKLDAASSALAAAQATYNAAYEKCTATIATGPVFKDSDAIEAALNAGTHRLAGEYTITRGEKITFTVAGLTANAQARVYLYSTPAFVANMQANSAGKVSINITTTTLTEPGTHYVVATSNVAGDQPTVITRLNVLNPTTPTPEPAPTPEAEAFAAHKLVPATMATQAPAADPNPVPAKQDQAEGHVRNSMIIAQVKTPLPNTGASATDAAALGLLTAGAGLVLVTYRRKSHAE</sequence>
<keyword evidence="3" id="KW-0732">Signal</keyword>
<evidence type="ECO:0000256" key="5">
    <source>
        <dbReference type="SAM" id="Coils"/>
    </source>
</evidence>
<feature type="region of interest" description="Disordered" evidence="6">
    <location>
        <begin position="31"/>
        <end position="57"/>
    </location>
</feature>
<protein>
    <submittedName>
        <fullName evidence="8">LPXTG cell wall anchor domain-containing protein</fullName>
    </submittedName>
</protein>
<dbReference type="RefSeq" id="WP_197553568.1">
    <property type="nucleotide sequence ID" value="NZ_CP063212.1"/>
</dbReference>
<feature type="compositionally biased region" description="Basic and acidic residues" evidence="6">
    <location>
        <begin position="611"/>
        <end position="622"/>
    </location>
</feature>
<dbReference type="AlphaFoldDB" id="A0A7M1R317"/>
<evidence type="ECO:0000256" key="3">
    <source>
        <dbReference type="ARBA" id="ARBA00022729"/>
    </source>
</evidence>
<keyword evidence="4" id="KW-0572">Peptidoglycan-anchor</keyword>
<reference evidence="8 9" key="1">
    <citation type="submission" date="2020-10" db="EMBL/GenBank/DDBJ databases">
        <title>Trueperella pecoris sp. nov. isolated from bovine and porcine specimens.</title>
        <authorList>
            <person name="Schoenecker L."/>
            <person name="Schnydrig P."/>
            <person name="Brodard I."/>
            <person name="Thomann A."/>
            <person name="Hemphill A."/>
            <person name="Rodriguez-Campos S."/>
            <person name="Perreten V."/>
            <person name="Jores J."/>
            <person name="Kittl S."/>
        </authorList>
    </citation>
    <scope>NUCLEOTIDE SEQUENCE [LARGE SCALE GENOMIC DNA]</scope>
    <source>
        <strain evidence="8 9">19OD0592</strain>
    </source>
</reference>
<dbReference type="PANTHER" id="PTHR34452:SF7">
    <property type="entry name" value="MYOSIN HEAVY CHAIN-RELATED PROTEIN"/>
    <property type="match status" value="1"/>
</dbReference>
<dbReference type="NCBIfam" id="TIGR01167">
    <property type="entry name" value="LPXTG_anchor"/>
    <property type="match status" value="1"/>
</dbReference>
<evidence type="ECO:0000256" key="6">
    <source>
        <dbReference type="SAM" id="MobiDB-lite"/>
    </source>
</evidence>
<feature type="compositionally biased region" description="Low complexity" evidence="6">
    <location>
        <begin position="134"/>
        <end position="151"/>
    </location>
</feature>
<accession>A0A7M1R317</accession>
<feature type="region of interest" description="Disordered" evidence="6">
    <location>
        <begin position="168"/>
        <end position="187"/>
    </location>
</feature>
<dbReference type="Gene3D" id="1.20.1170.10">
    <property type="match status" value="1"/>
</dbReference>
<evidence type="ECO:0000259" key="7">
    <source>
        <dbReference type="PROSITE" id="PS50847"/>
    </source>
</evidence>
<dbReference type="PANTHER" id="PTHR34452">
    <property type="entry name" value="MYOSIN HEAVY CHAIN-RELATED PROTEIN"/>
    <property type="match status" value="1"/>
</dbReference>